<dbReference type="InterPro" id="IPR008284">
    <property type="entry name" value="MoCF_biosynth_CS"/>
</dbReference>
<dbReference type="GO" id="GO:0061599">
    <property type="term" value="F:molybdopterin molybdotransferase activity"/>
    <property type="evidence" value="ECO:0007669"/>
    <property type="project" value="TreeGrafter"/>
</dbReference>
<dbReference type="PANTHER" id="PTHR10192:SF5">
    <property type="entry name" value="GEPHYRIN"/>
    <property type="match status" value="1"/>
</dbReference>
<dbReference type="Gene3D" id="3.40.190.10">
    <property type="entry name" value="Periplasmic binding protein-like II"/>
    <property type="match status" value="1"/>
</dbReference>
<dbReference type="NCBIfam" id="TIGR00177">
    <property type="entry name" value="molyb_syn"/>
    <property type="match status" value="1"/>
</dbReference>
<dbReference type="Pfam" id="PF00994">
    <property type="entry name" value="MoCF_biosynth"/>
    <property type="match status" value="1"/>
</dbReference>
<keyword evidence="2" id="KW-0501">Molybdenum cofactor biosynthesis</keyword>
<feature type="domain" description="MoaB/Mog" evidence="3">
    <location>
        <begin position="191"/>
        <end position="330"/>
    </location>
</feature>
<dbReference type="PROSITE" id="PS01079">
    <property type="entry name" value="MOCF_BIOSYNTHESIS_2"/>
    <property type="match status" value="1"/>
</dbReference>
<dbReference type="SUPFAM" id="SSF53850">
    <property type="entry name" value="Periplasmic binding protein-like II"/>
    <property type="match status" value="1"/>
</dbReference>
<dbReference type="InterPro" id="IPR038987">
    <property type="entry name" value="MoeA-like"/>
</dbReference>
<dbReference type="AlphaFoldDB" id="A0A370IS73"/>
<evidence type="ECO:0000313" key="4">
    <source>
        <dbReference type="EMBL" id="RDI72334.1"/>
    </source>
</evidence>
<dbReference type="OrthoDB" id="31371at2157"/>
<dbReference type="RefSeq" id="WP_092532300.1">
    <property type="nucleotide sequence ID" value="NZ_FNKQ01000001.1"/>
</dbReference>
<dbReference type="InterPro" id="IPR005111">
    <property type="entry name" value="MoeA_C_domain_IV"/>
</dbReference>
<dbReference type="GO" id="GO:0006777">
    <property type="term" value="P:Mo-molybdopterin cofactor biosynthetic process"/>
    <property type="evidence" value="ECO:0007669"/>
    <property type="project" value="UniProtKB-KW"/>
</dbReference>
<dbReference type="InterPro" id="IPR036135">
    <property type="entry name" value="MoeA_linker/N_sf"/>
</dbReference>
<dbReference type="InterPro" id="IPR024370">
    <property type="entry name" value="PBP_domain"/>
</dbReference>
<dbReference type="SUPFAM" id="SSF53218">
    <property type="entry name" value="Molybdenum cofactor biosynthesis proteins"/>
    <property type="match status" value="1"/>
</dbReference>
<evidence type="ECO:0000256" key="1">
    <source>
        <dbReference type="ARBA" id="ARBA00005046"/>
    </source>
</evidence>
<dbReference type="PANTHER" id="PTHR10192">
    <property type="entry name" value="MOLYBDOPTERIN BIOSYNTHESIS PROTEIN"/>
    <property type="match status" value="1"/>
</dbReference>
<name>A0A370IS73_9EURY</name>
<dbReference type="Gene3D" id="3.90.105.10">
    <property type="entry name" value="Molybdopterin biosynthesis moea protein, domain 2"/>
    <property type="match status" value="1"/>
</dbReference>
<dbReference type="SUPFAM" id="SSF63867">
    <property type="entry name" value="MoeA C-terminal domain-like"/>
    <property type="match status" value="1"/>
</dbReference>
<evidence type="ECO:0000259" key="3">
    <source>
        <dbReference type="SMART" id="SM00852"/>
    </source>
</evidence>
<dbReference type="Pfam" id="PF03453">
    <property type="entry name" value="MoeA_N"/>
    <property type="match status" value="1"/>
</dbReference>
<dbReference type="InterPro" id="IPR005110">
    <property type="entry name" value="MoeA_linker/N"/>
</dbReference>
<dbReference type="Proteomes" id="UP000255421">
    <property type="component" value="Unassembled WGS sequence"/>
</dbReference>
<dbReference type="SUPFAM" id="SSF63882">
    <property type="entry name" value="MoeA N-terminal region -like"/>
    <property type="match status" value="1"/>
</dbReference>
<gene>
    <name evidence="4" type="ORF">DWB78_11770</name>
</gene>
<dbReference type="CDD" id="cd00887">
    <property type="entry name" value="MoeA"/>
    <property type="match status" value="1"/>
</dbReference>
<evidence type="ECO:0000256" key="2">
    <source>
        <dbReference type="ARBA" id="ARBA00023150"/>
    </source>
</evidence>
<organism evidence="4 5">
    <name type="scientific">Halopelagius longus</name>
    <dbReference type="NCBI Taxonomy" id="1236180"/>
    <lineage>
        <taxon>Archaea</taxon>
        <taxon>Methanobacteriati</taxon>
        <taxon>Methanobacteriota</taxon>
        <taxon>Stenosarchaea group</taxon>
        <taxon>Halobacteria</taxon>
        <taxon>Halobacteriales</taxon>
        <taxon>Haloferacaceae</taxon>
    </lineage>
</organism>
<evidence type="ECO:0000313" key="5">
    <source>
        <dbReference type="Proteomes" id="UP000255421"/>
    </source>
</evidence>
<sequence length="631" mass="66794">MVGVSERKEFRDLAPPEEAHEAIASLDLEPDPETVPLAEARGRVLAERIDAELDVPGFDRASMDGYAVRGRDTFGADEADPVTLDLAGSVHAGSEPDVTVGEGEAAEISTGAVMPPGADAVVVVERTEERDGQVVVRKAVAPGDSVMLAGADVAAGARALGPGTRITPREIGLLSALGIDEVPVRGRPVVGIVSTGDELVRPGEELRSEAGQIYDVNSYTTAAAVEEAGGEARLYPHAGDDYEEMERILVEAAEECDLVLSSGSTSASAVDVIYRVIEERGELLLHGVAVKPGKPMLVGRVGDSAYVGLPGYPVSALTIFQTFVAPAVRRAAGLPEPRTATVEGSMAVRERYGEGRLRLMPVGLVEDETGETLVYPVDKGSGATTSLVEADGVVEVHPDTEYLAEGESVEVRLFSPDVREPTMFGVGEDDPALSRLLDRLERPRYLAVGSRDGRRRLRGGVPDAAVVAGPSDREVEAAELGEWTREWGLVVPPGNPDDVTGLADLADEDLRFVNRDTNSGLRASLDEAVAELATDRETTSTELTDAIDGYELGTKAYESPARAVVDGKADAGLGLRQTAESLDLGFVPVGTETVRVRVNPDRAEKAGVRELERAVRDADDVFDSLAGYDRA</sequence>
<dbReference type="UniPathway" id="UPA00344"/>
<protein>
    <submittedName>
        <fullName evidence="4">Molybdopterin biosynthesis protein</fullName>
    </submittedName>
</protein>
<dbReference type="Gene3D" id="3.40.980.10">
    <property type="entry name" value="MoaB/Mog-like domain"/>
    <property type="match status" value="1"/>
</dbReference>
<dbReference type="Pfam" id="PF03454">
    <property type="entry name" value="MoeA_C"/>
    <property type="match status" value="1"/>
</dbReference>
<dbReference type="NCBIfam" id="NF045515">
    <property type="entry name" value="Glp_gephyrin"/>
    <property type="match status" value="1"/>
</dbReference>
<proteinExistence type="predicted"/>
<dbReference type="NCBIfam" id="NF011068">
    <property type="entry name" value="PRK14498.1"/>
    <property type="match status" value="1"/>
</dbReference>
<dbReference type="InterPro" id="IPR036425">
    <property type="entry name" value="MoaB/Mog-like_dom_sf"/>
</dbReference>
<dbReference type="Gene3D" id="2.40.340.10">
    <property type="entry name" value="MoeA, C-terminal, domain IV"/>
    <property type="match status" value="1"/>
</dbReference>
<dbReference type="EMBL" id="QQST01000001">
    <property type="protein sequence ID" value="RDI72334.1"/>
    <property type="molecule type" value="Genomic_DNA"/>
</dbReference>
<dbReference type="InterPro" id="IPR001453">
    <property type="entry name" value="MoaB/Mog_dom"/>
</dbReference>
<accession>A0A370IS73</accession>
<dbReference type="Pfam" id="PF12727">
    <property type="entry name" value="PBP_like"/>
    <property type="match status" value="1"/>
</dbReference>
<dbReference type="SMART" id="SM00852">
    <property type="entry name" value="MoCF_biosynth"/>
    <property type="match status" value="1"/>
</dbReference>
<dbReference type="GO" id="GO:0005737">
    <property type="term" value="C:cytoplasm"/>
    <property type="evidence" value="ECO:0007669"/>
    <property type="project" value="TreeGrafter"/>
</dbReference>
<keyword evidence="5" id="KW-1185">Reference proteome</keyword>
<comment type="caution">
    <text evidence="4">The sequence shown here is derived from an EMBL/GenBank/DDBJ whole genome shotgun (WGS) entry which is preliminary data.</text>
</comment>
<dbReference type="InterPro" id="IPR036688">
    <property type="entry name" value="MoeA_C_domain_IV_sf"/>
</dbReference>
<comment type="pathway">
    <text evidence="1">Cofactor biosynthesis; molybdopterin biosynthesis.</text>
</comment>
<reference evidence="4 5" key="1">
    <citation type="submission" date="2018-07" db="EMBL/GenBank/DDBJ databases">
        <title>Genome sequence of extremly halophilic archaeon Halopelagius longus strain BC12-B1.</title>
        <authorList>
            <person name="Zhang X."/>
        </authorList>
    </citation>
    <scope>NUCLEOTIDE SEQUENCE [LARGE SCALE GENOMIC DNA]</scope>
    <source>
        <strain evidence="4 5">BC12-B1</strain>
    </source>
</reference>
<dbReference type="Gene3D" id="2.170.190.11">
    <property type="entry name" value="Molybdopterin biosynthesis moea protein, domain 3"/>
    <property type="match status" value="1"/>
</dbReference>